<sequence length="852" mass="93233">MEVAEPKILATLPRNPQGPTDIKFGSVWGWRSGVKRKRYEVCAAVDGNCVNIYEAQTGQVVFSHVVPPTTQFVGPPCSLRWKSAGVVHRQTCYVTEGTRPTLHMVIAKDKDVGKPVSVGLESSASPVAHLDIQKSDASTTIIVVQHDGTVTTLSDDLRTVATGEVKLQPSEPMEIMAASVVSAKHAQKTILSARSDLLSSIESDTAILITLSESPDASTLSKNVTYCAWTIHLGRKGQLQGKLDVQQLFEHNLSRISPSLDARDSVVLAVKFSSRETSLDIRLSSGFLRFDLQTASPRPISNAKRILDDSSDTIPLSRSHVLAVYPDSLRLVDVNYSALQSSVATSAKRRADGSVAARKVELICYSAGIGRVLARDAQRLLAVDITTSQGKQHHLPTSTLAQNIGRGSTKADSGSNQLTVIEATVGGAPPSVPLPVGWEKNLDGLIKDKKVSDFEDIVIRSFNLETPSGIQASALLPREVLHFVLDRIFEYHPPGVAGDLPSLSLRFVPQRLLRILSAQASFRLSTLQRVFREHQKSIRDVAYTAIIDALSEADPSLGMVETYARYVETPDAVERAYILRYLLRRVLDERSDADQTGLITAAPAEDMEIEQQQLEGNRSGTTPVLATLEAAVIASIERFGSLRQSMISSNLKTCFTKTDIFSLVQLLRQQLFKAGYTGFTAPDSAASPEPLFVSLPSAVKILSGCIDACGPLDLIGGDEEDDLESIIPDLLSEMTLATRYIEESADLQGILRETLRYAESQEMATSERKAITDKSENSRRRGEIVTLYAQRTEDEDINGMPSALPLSLRVEDAIKPTRVRKGGGQLRERSQREILMLQHRQKGPYSFERLVL</sequence>
<organism evidence="1 2">
    <name type="scientific">Cyphellophora attinorum</name>
    <dbReference type="NCBI Taxonomy" id="1664694"/>
    <lineage>
        <taxon>Eukaryota</taxon>
        <taxon>Fungi</taxon>
        <taxon>Dikarya</taxon>
        <taxon>Ascomycota</taxon>
        <taxon>Pezizomycotina</taxon>
        <taxon>Eurotiomycetes</taxon>
        <taxon>Chaetothyriomycetidae</taxon>
        <taxon>Chaetothyriales</taxon>
        <taxon>Cyphellophoraceae</taxon>
        <taxon>Cyphellophora</taxon>
    </lineage>
</organism>
<dbReference type="AlphaFoldDB" id="A0A0N1NYJ0"/>
<dbReference type="EMBL" id="LFJN01000016">
    <property type="protein sequence ID" value="KPI39023.1"/>
    <property type="molecule type" value="Genomic_DNA"/>
</dbReference>
<evidence type="ECO:0000313" key="1">
    <source>
        <dbReference type="EMBL" id="KPI39023.1"/>
    </source>
</evidence>
<dbReference type="RefSeq" id="XP_017998986.1">
    <property type="nucleotide sequence ID" value="XM_018144644.1"/>
</dbReference>
<gene>
    <name evidence="1" type="ORF">AB675_4502</name>
</gene>
<comment type="caution">
    <text evidence="1">The sequence shown here is derived from an EMBL/GenBank/DDBJ whole genome shotgun (WGS) entry which is preliminary data.</text>
</comment>
<accession>A0A0N1NYJ0</accession>
<dbReference type="Proteomes" id="UP000038010">
    <property type="component" value="Unassembled WGS sequence"/>
</dbReference>
<proteinExistence type="predicted"/>
<protein>
    <submittedName>
        <fullName evidence="1">Uncharacterized protein</fullName>
    </submittedName>
</protein>
<reference evidence="1 2" key="1">
    <citation type="submission" date="2015-06" db="EMBL/GenBank/DDBJ databases">
        <title>Draft genome of the ant-associated black yeast Phialophora attae CBS 131958.</title>
        <authorList>
            <person name="Moreno L.F."/>
            <person name="Stielow B.J."/>
            <person name="de Hoog S."/>
            <person name="Vicente V.A."/>
            <person name="Weiss V.A."/>
            <person name="de Vries M."/>
            <person name="Cruz L.M."/>
            <person name="Souza E.M."/>
        </authorList>
    </citation>
    <scope>NUCLEOTIDE SEQUENCE [LARGE SCALE GENOMIC DNA]</scope>
    <source>
        <strain evidence="1 2">CBS 131958</strain>
    </source>
</reference>
<name>A0A0N1NYJ0_9EURO</name>
<dbReference type="GeneID" id="28736524"/>
<keyword evidence="2" id="KW-1185">Reference proteome</keyword>
<dbReference type="OrthoDB" id="5330858at2759"/>
<evidence type="ECO:0000313" key="2">
    <source>
        <dbReference type="Proteomes" id="UP000038010"/>
    </source>
</evidence>
<dbReference type="VEuPathDB" id="FungiDB:AB675_4502"/>
<dbReference type="STRING" id="1664694.A0A0N1NYJ0"/>